<feature type="non-terminal residue" evidence="1">
    <location>
        <position position="1"/>
    </location>
</feature>
<gene>
    <name evidence="1" type="ORF">GMARGA_LOCUS43246</name>
</gene>
<dbReference type="PANTHER" id="PTHR10492:SF57">
    <property type="entry name" value="ATP-DEPENDENT DNA HELICASE"/>
    <property type="match status" value="1"/>
</dbReference>
<protein>
    <submittedName>
        <fullName evidence="1">15325_t:CDS:1</fullName>
    </submittedName>
</protein>
<keyword evidence="2" id="KW-1185">Reference proteome</keyword>
<evidence type="ECO:0000313" key="1">
    <source>
        <dbReference type="EMBL" id="CAG8854425.1"/>
    </source>
</evidence>
<accession>A0ABN7XI15</accession>
<sequence length="75" mass="8651">ENYFVKREILAPTNSDIDMINNIILSSFSDNNVVTYLSTDSLTNQEENNQTQLYPVEFLNSININGFSLYKLQLK</sequence>
<dbReference type="Proteomes" id="UP000789901">
    <property type="component" value="Unassembled WGS sequence"/>
</dbReference>
<organism evidence="1 2">
    <name type="scientific">Gigaspora margarita</name>
    <dbReference type="NCBI Taxonomy" id="4874"/>
    <lineage>
        <taxon>Eukaryota</taxon>
        <taxon>Fungi</taxon>
        <taxon>Fungi incertae sedis</taxon>
        <taxon>Mucoromycota</taxon>
        <taxon>Glomeromycotina</taxon>
        <taxon>Glomeromycetes</taxon>
        <taxon>Diversisporales</taxon>
        <taxon>Gigasporaceae</taxon>
        <taxon>Gigaspora</taxon>
    </lineage>
</organism>
<dbReference type="EMBL" id="CAJVQB010137782">
    <property type="protein sequence ID" value="CAG8854425.1"/>
    <property type="molecule type" value="Genomic_DNA"/>
</dbReference>
<feature type="non-terminal residue" evidence="1">
    <location>
        <position position="75"/>
    </location>
</feature>
<comment type="caution">
    <text evidence="1">The sequence shown here is derived from an EMBL/GenBank/DDBJ whole genome shotgun (WGS) entry which is preliminary data.</text>
</comment>
<proteinExistence type="predicted"/>
<evidence type="ECO:0000313" key="2">
    <source>
        <dbReference type="Proteomes" id="UP000789901"/>
    </source>
</evidence>
<reference evidence="1 2" key="1">
    <citation type="submission" date="2021-06" db="EMBL/GenBank/DDBJ databases">
        <authorList>
            <person name="Kallberg Y."/>
            <person name="Tangrot J."/>
            <person name="Rosling A."/>
        </authorList>
    </citation>
    <scope>NUCLEOTIDE SEQUENCE [LARGE SCALE GENOMIC DNA]</scope>
    <source>
        <strain evidence="1 2">120-4 pot B 10/14</strain>
    </source>
</reference>
<dbReference type="PANTHER" id="PTHR10492">
    <property type="match status" value="1"/>
</dbReference>
<name>A0ABN7XI15_GIGMA</name>